<feature type="transmembrane region" description="Helical" evidence="6">
    <location>
        <begin position="12"/>
        <end position="31"/>
    </location>
</feature>
<dbReference type="AlphaFoldDB" id="I3SDE6"/>
<evidence type="ECO:0000256" key="6">
    <source>
        <dbReference type="RuleBase" id="RU363077"/>
    </source>
</evidence>
<evidence type="ECO:0000256" key="2">
    <source>
        <dbReference type="ARBA" id="ARBA00007635"/>
    </source>
</evidence>
<reference evidence="8" key="1">
    <citation type="submission" date="2012-05" db="EMBL/GenBank/DDBJ databases">
        <authorList>
            <person name="Krishnakumar V."/>
            <person name="Cheung F."/>
            <person name="Xiao Y."/>
            <person name="Chan A."/>
            <person name="Moskal W.A."/>
            <person name="Town C.D."/>
        </authorList>
    </citation>
    <scope>NUCLEOTIDE SEQUENCE</scope>
</reference>
<evidence type="ECO:0000259" key="7">
    <source>
        <dbReference type="Pfam" id="PF00892"/>
    </source>
</evidence>
<comment type="subcellular location">
    <subcellularLocation>
        <location evidence="1 6">Membrane</location>
        <topology evidence="1 6">Multi-pass membrane protein</topology>
    </subcellularLocation>
</comment>
<evidence type="ECO:0000256" key="4">
    <source>
        <dbReference type="ARBA" id="ARBA00022989"/>
    </source>
</evidence>
<organism evidence="8">
    <name type="scientific">Lotus japonicus</name>
    <name type="common">Lotus corniculatus var. japonicus</name>
    <dbReference type="NCBI Taxonomy" id="34305"/>
    <lineage>
        <taxon>Eukaryota</taxon>
        <taxon>Viridiplantae</taxon>
        <taxon>Streptophyta</taxon>
        <taxon>Embryophyta</taxon>
        <taxon>Tracheophyta</taxon>
        <taxon>Spermatophyta</taxon>
        <taxon>Magnoliopsida</taxon>
        <taxon>eudicotyledons</taxon>
        <taxon>Gunneridae</taxon>
        <taxon>Pentapetalae</taxon>
        <taxon>rosids</taxon>
        <taxon>fabids</taxon>
        <taxon>Fabales</taxon>
        <taxon>Fabaceae</taxon>
        <taxon>Papilionoideae</taxon>
        <taxon>50 kb inversion clade</taxon>
        <taxon>NPAAA clade</taxon>
        <taxon>Hologalegina</taxon>
        <taxon>robinioid clade</taxon>
        <taxon>Loteae</taxon>
        <taxon>Lotus</taxon>
    </lineage>
</organism>
<dbReference type="GO" id="GO:0022857">
    <property type="term" value="F:transmembrane transporter activity"/>
    <property type="evidence" value="ECO:0007669"/>
    <property type="project" value="InterPro"/>
</dbReference>
<evidence type="ECO:0000256" key="1">
    <source>
        <dbReference type="ARBA" id="ARBA00004141"/>
    </source>
</evidence>
<feature type="transmembrane region" description="Helical" evidence="6">
    <location>
        <begin position="43"/>
        <end position="63"/>
    </location>
</feature>
<feature type="transmembrane region" description="Helical" evidence="6">
    <location>
        <begin position="138"/>
        <end position="156"/>
    </location>
</feature>
<keyword evidence="3 6" id="KW-0812">Transmembrane</keyword>
<dbReference type="PANTHER" id="PTHR31218">
    <property type="entry name" value="WAT1-RELATED PROTEIN"/>
    <property type="match status" value="1"/>
</dbReference>
<dbReference type="InterPro" id="IPR000620">
    <property type="entry name" value="EamA_dom"/>
</dbReference>
<dbReference type="SUPFAM" id="SSF103481">
    <property type="entry name" value="Multidrug resistance efflux transporter EmrE"/>
    <property type="match status" value="1"/>
</dbReference>
<comment type="similarity">
    <text evidence="2 6">Belongs to the drug/metabolite transporter (DMT) superfamily. Plant drug/metabolite exporter (P-DME) (TC 2.A.7.4) family.</text>
</comment>
<dbReference type="EMBL" id="BT138493">
    <property type="protein sequence ID" value="AFK38288.1"/>
    <property type="molecule type" value="mRNA"/>
</dbReference>
<name>I3SDE6_LOTJA</name>
<dbReference type="InterPro" id="IPR037185">
    <property type="entry name" value="EmrE-like"/>
</dbReference>
<evidence type="ECO:0000256" key="5">
    <source>
        <dbReference type="ARBA" id="ARBA00023136"/>
    </source>
</evidence>
<feature type="domain" description="EamA" evidence="7">
    <location>
        <begin position="15"/>
        <end position="147"/>
    </location>
</feature>
<proteinExistence type="evidence at transcript level"/>
<keyword evidence="4 6" id="KW-1133">Transmembrane helix</keyword>
<sequence>MKNIGNVMQGLKPTLLMVAVQIVFAGVNVLYKLAVNDGMNLRVVIAYRFIFATAFIAPLALILERKNRSKMTWMVLFQSFLCGLFGGALSQNFYLESLALTSVTFASAMSNLTPAITFIIAACFGLESLNLNTVAGKAKIVGTIIGIGGAMVLTLVKGMEIKIGSFHHVHLLHHQNGAHPHGTSTGKNLLGALCALARKHILCIMAYYSEKMTQATRIITQALH</sequence>
<dbReference type="InterPro" id="IPR030184">
    <property type="entry name" value="WAT1-related"/>
</dbReference>
<evidence type="ECO:0000313" key="8">
    <source>
        <dbReference type="EMBL" id="AFK38288.1"/>
    </source>
</evidence>
<feature type="transmembrane region" description="Helical" evidence="6">
    <location>
        <begin position="75"/>
        <end position="94"/>
    </location>
</feature>
<keyword evidence="5 6" id="KW-0472">Membrane</keyword>
<protein>
    <recommendedName>
        <fullName evidence="6">WAT1-related protein</fullName>
    </recommendedName>
</protein>
<accession>I3SDE6</accession>
<feature type="transmembrane region" description="Helical" evidence="6">
    <location>
        <begin position="106"/>
        <end position="126"/>
    </location>
</feature>
<evidence type="ECO:0000256" key="3">
    <source>
        <dbReference type="ARBA" id="ARBA00022692"/>
    </source>
</evidence>
<dbReference type="Pfam" id="PF00892">
    <property type="entry name" value="EamA"/>
    <property type="match status" value="1"/>
</dbReference>
<dbReference type="GO" id="GO:0016020">
    <property type="term" value="C:membrane"/>
    <property type="evidence" value="ECO:0007669"/>
    <property type="project" value="UniProtKB-SubCell"/>
</dbReference>